<name>A0A1W2EWZ3_9RHOB</name>
<dbReference type="SUPFAM" id="SSF53850">
    <property type="entry name" value="Periplasmic binding protein-like II"/>
    <property type="match status" value="1"/>
</dbReference>
<evidence type="ECO:0000313" key="1">
    <source>
        <dbReference type="EMBL" id="SMD14205.1"/>
    </source>
</evidence>
<evidence type="ECO:0000313" key="2">
    <source>
        <dbReference type="Proteomes" id="UP000192330"/>
    </source>
</evidence>
<dbReference type="Proteomes" id="UP000192330">
    <property type="component" value="Unassembled WGS sequence"/>
</dbReference>
<sequence>MVLEAVLNDATRAEVPALVLADVPLAQAFGWDHLVPLLAVGLERADPADDPVKMLLDGKLDAAILGLNRPKDERIKPLIADPHAAAQDWYAGEGLVPPNHYLMVHNALCDQRPDIVRELWRMLVDSRAAVTPEGDMDPWPIGIEANRKALACAAKYAEQQHMLTAPIKVDDLFHPLIGEIAG</sequence>
<reference evidence="1 2" key="1">
    <citation type="submission" date="2017-04" db="EMBL/GenBank/DDBJ databases">
        <authorList>
            <person name="Afonso C.L."/>
            <person name="Miller P.J."/>
            <person name="Scott M.A."/>
            <person name="Spackman E."/>
            <person name="Goraichik I."/>
            <person name="Dimitrov K.M."/>
            <person name="Suarez D.L."/>
            <person name="Swayne D.E."/>
        </authorList>
    </citation>
    <scope>NUCLEOTIDE SEQUENCE [LARGE SCALE GENOMIC DNA]</scope>
    <source>
        <strain evidence="1 2">CGMCC 1.12644</strain>
    </source>
</reference>
<organism evidence="1 2">
    <name type="scientific">Primorskyibacter flagellatus</name>
    <dbReference type="NCBI Taxonomy" id="1387277"/>
    <lineage>
        <taxon>Bacteria</taxon>
        <taxon>Pseudomonadati</taxon>
        <taxon>Pseudomonadota</taxon>
        <taxon>Alphaproteobacteria</taxon>
        <taxon>Rhodobacterales</taxon>
        <taxon>Roseobacteraceae</taxon>
        <taxon>Primorskyibacter</taxon>
    </lineage>
</organism>
<keyword evidence="2" id="KW-1185">Reference proteome</keyword>
<accession>A0A1W2EWZ3</accession>
<proteinExistence type="predicted"/>
<dbReference type="STRING" id="1387277.SAMN06295998_1554"/>
<dbReference type="AlphaFoldDB" id="A0A1W2EWZ3"/>
<dbReference type="EMBL" id="FWYD01000055">
    <property type="protein sequence ID" value="SMD14205.1"/>
    <property type="molecule type" value="Genomic_DNA"/>
</dbReference>
<protein>
    <submittedName>
        <fullName evidence="1">Uncharacterized protein</fullName>
    </submittedName>
</protein>
<gene>
    <name evidence="1" type="ORF">SAMN06295998_1554</name>
</gene>